<gene>
    <name evidence="2" type="ORF">EDD35_4504</name>
</gene>
<dbReference type="Gene3D" id="3.30.450.180">
    <property type="match status" value="1"/>
</dbReference>
<dbReference type="EMBL" id="RKHY01000001">
    <property type="protein sequence ID" value="ROS42121.1"/>
    <property type="molecule type" value="Genomic_DNA"/>
</dbReference>
<dbReference type="InterPro" id="IPR001387">
    <property type="entry name" value="Cro/C1-type_HTH"/>
</dbReference>
<protein>
    <submittedName>
        <fullName evidence="2">Helix-turn-helix protein</fullName>
    </submittedName>
</protein>
<evidence type="ECO:0000313" key="2">
    <source>
        <dbReference type="EMBL" id="ROS42121.1"/>
    </source>
</evidence>
<dbReference type="CDD" id="cd00093">
    <property type="entry name" value="HTH_XRE"/>
    <property type="match status" value="1"/>
</dbReference>
<dbReference type="InterPro" id="IPR041413">
    <property type="entry name" value="MLTR_LBD"/>
</dbReference>
<dbReference type="Proteomes" id="UP000274843">
    <property type="component" value="Unassembled WGS sequence"/>
</dbReference>
<evidence type="ECO:0000313" key="3">
    <source>
        <dbReference type="Proteomes" id="UP000274843"/>
    </source>
</evidence>
<dbReference type="Pfam" id="PF13560">
    <property type="entry name" value="HTH_31"/>
    <property type="match status" value="1"/>
</dbReference>
<dbReference type="Pfam" id="PF17765">
    <property type="entry name" value="MLTR_LBD"/>
    <property type="match status" value="1"/>
</dbReference>
<proteinExistence type="predicted"/>
<sequence length="324" mass="35343">MVPTLAADGEEDQATLDLGLAVPGNAPANPDTGGVDGADLGAFLKARRAALDPRDVGLPQGVTRRRVAGLRREELAQLAGISVDYLTRLEQGRARNVSDEVLDSLARALRLNPDECSYLHNLASPRLRRTGRCPAQQVRPAVQQLLDAMTVPAFVFGRYLDVLAWNPMGGAIAFDFGSLPPDERNLPTLFFLNEDEARALHPEFDQVCEELVANLRAEAGRCPGDPRLAQLIGELSLGSDLFRRLWAGHHVREKAHGHKRIHNPLVGELHLRYETLRLPDEPDQAIVTYTAEPGSDSERALGLLASWLATDDIDQATLRRAAGG</sequence>
<dbReference type="Gene3D" id="1.10.260.40">
    <property type="entry name" value="lambda repressor-like DNA-binding domains"/>
    <property type="match status" value="1"/>
</dbReference>
<feature type="domain" description="HTH cro/C1-type" evidence="1">
    <location>
        <begin position="65"/>
        <end position="116"/>
    </location>
</feature>
<keyword evidence="3" id="KW-1185">Reference proteome</keyword>
<accession>A0A3N2GZR2</accession>
<dbReference type="SUPFAM" id="SSF47413">
    <property type="entry name" value="lambda repressor-like DNA-binding domains"/>
    <property type="match status" value="1"/>
</dbReference>
<dbReference type="PANTHER" id="PTHR35010:SF2">
    <property type="entry name" value="BLL4672 PROTEIN"/>
    <property type="match status" value="1"/>
</dbReference>
<dbReference type="SMART" id="SM00530">
    <property type="entry name" value="HTH_XRE"/>
    <property type="match status" value="1"/>
</dbReference>
<reference evidence="2 3" key="1">
    <citation type="submission" date="2018-11" db="EMBL/GenBank/DDBJ databases">
        <title>Sequencing the genomes of 1000 actinobacteria strains.</title>
        <authorList>
            <person name="Klenk H.-P."/>
        </authorList>
    </citation>
    <scope>NUCLEOTIDE SEQUENCE [LARGE SCALE GENOMIC DNA]</scope>
    <source>
        <strain evidence="2 3">DSM 44348</strain>
    </source>
</reference>
<dbReference type="PROSITE" id="PS50943">
    <property type="entry name" value="HTH_CROC1"/>
    <property type="match status" value="1"/>
</dbReference>
<dbReference type="PANTHER" id="PTHR35010">
    <property type="entry name" value="BLL4672 PROTEIN-RELATED"/>
    <property type="match status" value="1"/>
</dbReference>
<organism evidence="2 3">
    <name type="scientific">Amycolatopsis thermoflava</name>
    <dbReference type="NCBI Taxonomy" id="84480"/>
    <lineage>
        <taxon>Bacteria</taxon>
        <taxon>Bacillati</taxon>
        <taxon>Actinomycetota</taxon>
        <taxon>Actinomycetes</taxon>
        <taxon>Pseudonocardiales</taxon>
        <taxon>Pseudonocardiaceae</taxon>
        <taxon>Amycolatopsis</taxon>
        <taxon>Amycolatopsis methanolica group</taxon>
    </lineage>
</organism>
<name>A0A3N2GZR2_9PSEU</name>
<dbReference type="AlphaFoldDB" id="A0A3N2GZR2"/>
<dbReference type="GO" id="GO:0003677">
    <property type="term" value="F:DNA binding"/>
    <property type="evidence" value="ECO:0007669"/>
    <property type="project" value="InterPro"/>
</dbReference>
<comment type="caution">
    <text evidence="2">The sequence shown here is derived from an EMBL/GenBank/DDBJ whole genome shotgun (WGS) entry which is preliminary data.</text>
</comment>
<evidence type="ECO:0000259" key="1">
    <source>
        <dbReference type="PROSITE" id="PS50943"/>
    </source>
</evidence>
<dbReference type="InterPro" id="IPR010982">
    <property type="entry name" value="Lambda_DNA-bd_dom_sf"/>
</dbReference>